<dbReference type="Proteomes" id="UP000267017">
    <property type="component" value="Unassembled WGS sequence"/>
</dbReference>
<evidence type="ECO:0000256" key="1">
    <source>
        <dbReference type="ARBA" id="ARBA00023015"/>
    </source>
</evidence>
<dbReference type="PRINTS" id="PR00778">
    <property type="entry name" value="HTHARSR"/>
</dbReference>
<organism evidence="5 6">
    <name type="scientific">Paenibacillus oralis</name>
    <dbReference type="NCBI Taxonomy" id="2490856"/>
    <lineage>
        <taxon>Bacteria</taxon>
        <taxon>Bacillati</taxon>
        <taxon>Bacillota</taxon>
        <taxon>Bacilli</taxon>
        <taxon>Bacillales</taxon>
        <taxon>Paenibacillaceae</taxon>
        <taxon>Paenibacillus</taxon>
    </lineage>
</organism>
<dbReference type="EMBL" id="RRCN01000001">
    <property type="protein sequence ID" value="RRJ66454.1"/>
    <property type="molecule type" value="Genomic_DNA"/>
</dbReference>
<keyword evidence="6" id="KW-1185">Reference proteome</keyword>
<dbReference type="PROSITE" id="PS50987">
    <property type="entry name" value="HTH_ARSR_2"/>
    <property type="match status" value="1"/>
</dbReference>
<feature type="domain" description="HTH arsR-type" evidence="4">
    <location>
        <begin position="9"/>
        <end position="102"/>
    </location>
</feature>
<accession>A0A3P3U8F6</accession>
<dbReference type="AlphaFoldDB" id="A0A3P3U8F6"/>
<dbReference type="InterPro" id="IPR011991">
    <property type="entry name" value="ArsR-like_HTH"/>
</dbReference>
<dbReference type="InterPro" id="IPR036388">
    <property type="entry name" value="WH-like_DNA-bd_sf"/>
</dbReference>
<dbReference type="GO" id="GO:0003700">
    <property type="term" value="F:DNA-binding transcription factor activity"/>
    <property type="evidence" value="ECO:0007669"/>
    <property type="project" value="InterPro"/>
</dbReference>
<gene>
    <name evidence="5" type="ORF">EHV15_28660</name>
</gene>
<keyword evidence="2" id="KW-0238">DNA-binding</keyword>
<sequence>MEKDVHSFLSPDTIEKVSTIFKALSDPTRIKILYLLSEEECSVTHMSEVLNLSQSAVSHQLSTLRNLRLVKYRREANTLYYSCDDEHVISLLTQAIQHAKCD</sequence>
<dbReference type="SUPFAM" id="SSF46785">
    <property type="entry name" value="Winged helix' DNA-binding domain"/>
    <property type="match status" value="1"/>
</dbReference>
<dbReference type="CDD" id="cd00090">
    <property type="entry name" value="HTH_ARSR"/>
    <property type="match status" value="1"/>
</dbReference>
<keyword evidence="1" id="KW-0805">Transcription regulation</keyword>
<proteinExistence type="predicted"/>
<dbReference type="InterPro" id="IPR001845">
    <property type="entry name" value="HTH_ArsR_DNA-bd_dom"/>
</dbReference>
<dbReference type="Pfam" id="PF01022">
    <property type="entry name" value="HTH_5"/>
    <property type="match status" value="1"/>
</dbReference>
<name>A0A3P3U8F6_9BACL</name>
<dbReference type="PANTHER" id="PTHR43132">
    <property type="entry name" value="ARSENICAL RESISTANCE OPERON REPRESSOR ARSR-RELATED"/>
    <property type="match status" value="1"/>
</dbReference>
<dbReference type="RefSeq" id="WP_128634239.1">
    <property type="nucleotide sequence ID" value="NZ_RRCN01000001.1"/>
</dbReference>
<dbReference type="NCBIfam" id="NF033788">
    <property type="entry name" value="HTH_metalloreg"/>
    <property type="match status" value="1"/>
</dbReference>
<protein>
    <submittedName>
        <fullName evidence="5">ArsR family transcriptional regulator</fullName>
    </submittedName>
</protein>
<keyword evidence="3" id="KW-0804">Transcription</keyword>
<evidence type="ECO:0000259" key="4">
    <source>
        <dbReference type="PROSITE" id="PS50987"/>
    </source>
</evidence>
<comment type="caution">
    <text evidence="5">The sequence shown here is derived from an EMBL/GenBank/DDBJ whole genome shotgun (WGS) entry which is preliminary data.</text>
</comment>
<reference evidence="5 6" key="1">
    <citation type="submission" date="2018-11" db="EMBL/GenBank/DDBJ databases">
        <title>Genome sequencing of Paenibacillus sp. KCOM 3021 (= ChDC PVNT-B20).</title>
        <authorList>
            <person name="Kook J.-K."/>
            <person name="Park S.-N."/>
            <person name="Lim Y.K."/>
        </authorList>
    </citation>
    <scope>NUCLEOTIDE SEQUENCE [LARGE SCALE GENOMIC DNA]</scope>
    <source>
        <strain evidence="5 6">KCOM 3021</strain>
    </source>
</reference>
<evidence type="ECO:0000256" key="2">
    <source>
        <dbReference type="ARBA" id="ARBA00023125"/>
    </source>
</evidence>
<dbReference type="OrthoDB" id="9794330at2"/>
<dbReference type="InterPro" id="IPR036390">
    <property type="entry name" value="WH_DNA-bd_sf"/>
</dbReference>
<dbReference type="Gene3D" id="1.10.10.10">
    <property type="entry name" value="Winged helix-like DNA-binding domain superfamily/Winged helix DNA-binding domain"/>
    <property type="match status" value="1"/>
</dbReference>
<dbReference type="GO" id="GO:0003677">
    <property type="term" value="F:DNA binding"/>
    <property type="evidence" value="ECO:0007669"/>
    <property type="project" value="UniProtKB-KW"/>
</dbReference>
<dbReference type="PANTHER" id="PTHR43132:SF6">
    <property type="entry name" value="HTH-TYPE TRANSCRIPTIONAL REPRESSOR CZRA"/>
    <property type="match status" value="1"/>
</dbReference>
<evidence type="ECO:0000313" key="6">
    <source>
        <dbReference type="Proteomes" id="UP000267017"/>
    </source>
</evidence>
<evidence type="ECO:0000256" key="3">
    <source>
        <dbReference type="ARBA" id="ARBA00023163"/>
    </source>
</evidence>
<evidence type="ECO:0000313" key="5">
    <source>
        <dbReference type="EMBL" id="RRJ66454.1"/>
    </source>
</evidence>
<dbReference type="InterPro" id="IPR051011">
    <property type="entry name" value="Metal_resp_trans_reg"/>
</dbReference>
<dbReference type="SMART" id="SM00418">
    <property type="entry name" value="HTH_ARSR"/>
    <property type="match status" value="1"/>
</dbReference>